<evidence type="ECO:0000313" key="7">
    <source>
        <dbReference type="Proteomes" id="UP000257317"/>
    </source>
</evidence>
<dbReference type="UniPathway" id="UPA00632"/>
<dbReference type="Proteomes" id="UP000257317">
    <property type="component" value="Unassembled WGS sequence"/>
</dbReference>
<evidence type="ECO:0000256" key="1">
    <source>
        <dbReference type="ARBA" id="ARBA00022676"/>
    </source>
</evidence>
<keyword evidence="2 5" id="KW-0808">Transferase</keyword>
<accession>A0A2Z6TSZ1</accession>
<evidence type="ECO:0000256" key="5">
    <source>
        <dbReference type="HAMAP-Rule" id="MF_02070"/>
    </source>
</evidence>
<dbReference type="GO" id="GO:0019350">
    <property type="term" value="P:teichoic acid biosynthetic process"/>
    <property type="evidence" value="ECO:0007669"/>
    <property type="project" value="UniProtKB-UniRule"/>
</dbReference>
<dbReference type="InterPro" id="IPR034714">
    <property type="entry name" value="TagA_TarA"/>
</dbReference>
<dbReference type="OrthoDB" id="9771846at2"/>
<evidence type="ECO:0000256" key="2">
    <source>
        <dbReference type="ARBA" id="ARBA00022679"/>
    </source>
</evidence>
<comment type="caution">
    <text evidence="6">The sequence shown here is derived from an EMBL/GenBank/DDBJ whole genome shotgun (WGS) entry which is preliminary data.</text>
</comment>
<name>A0A2Z6TSZ1_9LACO</name>
<dbReference type="Pfam" id="PF03808">
    <property type="entry name" value="Glyco_tran_WecG"/>
    <property type="match status" value="1"/>
</dbReference>
<comment type="catalytic activity">
    <reaction evidence="5">
        <text>UDP-N-acetyl-alpha-D-mannosamine + N-acetyl-alpha-D-glucosaminyl-di-trans,octa-cis-undecaprenyl diphosphate = N-acetyl-beta-D-mannosaminyl-(1-&gt;4)-N-acetyl-alpha-D-glucosaminyl di-trans,octa-cis-undecaprenyl diphosphate + UDP + H(+)</text>
        <dbReference type="Rhea" id="RHEA:16053"/>
        <dbReference type="ChEBI" id="CHEBI:15378"/>
        <dbReference type="ChEBI" id="CHEBI:58223"/>
        <dbReference type="ChEBI" id="CHEBI:62959"/>
        <dbReference type="ChEBI" id="CHEBI:68623"/>
        <dbReference type="ChEBI" id="CHEBI:132210"/>
        <dbReference type="EC" id="2.4.1.187"/>
    </reaction>
</comment>
<dbReference type="InterPro" id="IPR004629">
    <property type="entry name" value="WecG_TagA_CpsF"/>
</dbReference>
<dbReference type="PANTHER" id="PTHR34136">
    <property type="match status" value="1"/>
</dbReference>
<dbReference type="EMBL" id="BFBY01000004">
    <property type="protein sequence ID" value="GBG04829.1"/>
    <property type="molecule type" value="Genomic_DNA"/>
</dbReference>
<dbReference type="RefSeq" id="WP_117118170.1">
    <property type="nucleotide sequence ID" value="NZ_BFBY01000004.1"/>
</dbReference>
<protein>
    <recommendedName>
        <fullName evidence="5">N-acetylglucosaminyldiphosphoundecaprenol N-acetyl-beta-D-mannosaminyltransferase</fullName>
        <ecNumber evidence="5">2.4.1.187</ecNumber>
    </recommendedName>
    <alternativeName>
        <fullName evidence="5">N-acetylmannosaminyltransferase</fullName>
    </alternativeName>
    <alternativeName>
        <fullName evidence="5">UDP-N-acetylmannosamine transferase</fullName>
    </alternativeName>
    <alternativeName>
        <fullName evidence="5">UDP-N-acetylmannosamine:N-acetylglucosaminyl pyrophosphorylundecaprenol N-acetylmannosaminyltransferase</fullName>
    </alternativeName>
</protein>
<comment type="similarity">
    <text evidence="5">Belongs to the glycosyltransferase 26 family. TagA/TarA subfamily.</text>
</comment>
<proteinExistence type="inferred from homology"/>
<organism evidence="6 7">
    <name type="scientific">Lactobacillus rodentium</name>
    <dbReference type="NCBI Taxonomy" id="947835"/>
    <lineage>
        <taxon>Bacteria</taxon>
        <taxon>Bacillati</taxon>
        <taxon>Bacillota</taxon>
        <taxon>Bacilli</taxon>
        <taxon>Lactobacillales</taxon>
        <taxon>Lactobacillaceae</taxon>
        <taxon>Lactobacillus</taxon>
    </lineage>
</organism>
<comment type="function">
    <text evidence="5">Catalyzes the conversion of GlcNAc-PP-undecaprenol into ManNAc-GlcNAc-PP-undecaprenol, the first committed lipid intermediate in the de novo synthesis of teichoic acid.</text>
</comment>
<comment type="pathway">
    <text evidence="5">Cell wall biogenesis; teichoic acid biosynthesis.</text>
</comment>
<dbReference type="AlphaFoldDB" id="A0A2Z6TSZ1"/>
<evidence type="ECO:0000256" key="4">
    <source>
        <dbReference type="ARBA" id="ARBA00023316"/>
    </source>
</evidence>
<dbReference type="NCBIfam" id="TIGR00696">
    <property type="entry name" value="wecG_tagA_cpsF"/>
    <property type="match status" value="1"/>
</dbReference>
<sequence length="242" mass="27630">MNKVNVLGVNFDNFSLDQFKNKLVTRVDRRMSTFVITANPEIVMLAQKDKAFMKIINTKADLVTADGIGIVLAGRMQKTPIKERVTGYDLFVWLLSLANLRNLKVYLIGAKPEVINAVKKKIDIQYPNIKLVGCEDGYFKDSLNNVATRIEEKKPDIVFAAIGFPRQEQLLTILREKDLPAIMMGVGGSFDVFSGKTKRAPIIFQKAHLEWFYRLLKEPTRFKRMLALPHFVVNVEKNKIKK</sequence>
<reference evidence="7" key="1">
    <citation type="submission" date="2018-03" db="EMBL/GenBank/DDBJ databases">
        <title>New taxa in the Lactobacillus gasseri group.</title>
        <authorList>
            <person name="Tanizawa Y."/>
            <person name="Tohno M."/>
            <person name="Endo A."/>
            <person name="Arita M."/>
        </authorList>
    </citation>
    <scope>NUCLEOTIDE SEQUENCE [LARGE SCALE GENOMIC DNA]</scope>
    <source>
        <strain evidence="7">DSM 24759</strain>
    </source>
</reference>
<gene>
    <name evidence="6" type="primary">wecG</name>
    <name evidence="6" type="ORF">LrDSM24759_07430</name>
</gene>
<evidence type="ECO:0000313" key="6">
    <source>
        <dbReference type="EMBL" id="GBG04829.1"/>
    </source>
</evidence>
<dbReference type="HAMAP" id="MF_02070">
    <property type="entry name" value="TagA_TarA"/>
    <property type="match status" value="1"/>
</dbReference>
<dbReference type="GO" id="GO:0071555">
    <property type="term" value="P:cell wall organization"/>
    <property type="evidence" value="ECO:0007669"/>
    <property type="project" value="UniProtKB-KW"/>
</dbReference>
<keyword evidence="4 5" id="KW-0961">Cell wall biogenesis/degradation</keyword>
<dbReference type="GO" id="GO:0047244">
    <property type="term" value="F:N-acetylglucosaminyldiphosphoundecaprenol N-acetyl-beta-D-mannosaminyltransferase activity"/>
    <property type="evidence" value="ECO:0007669"/>
    <property type="project" value="UniProtKB-UniRule"/>
</dbReference>
<dbReference type="PANTHER" id="PTHR34136:SF1">
    <property type="entry name" value="UDP-N-ACETYL-D-MANNOSAMINURONIC ACID TRANSFERASE"/>
    <property type="match status" value="1"/>
</dbReference>
<keyword evidence="7" id="KW-1185">Reference proteome</keyword>
<keyword evidence="3 5" id="KW-0777">Teichoic acid biosynthesis</keyword>
<dbReference type="CDD" id="cd06533">
    <property type="entry name" value="Glyco_transf_WecG_TagA"/>
    <property type="match status" value="1"/>
</dbReference>
<dbReference type="EC" id="2.4.1.187" evidence="5"/>
<evidence type="ECO:0000256" key="3">
    <source>
        <dbReference type="ARBA" id="ARBA00022944"/>
    </source>
</evidence>
<keyword evidence="1 5" id="KW-0328">Glycosyltransferase</keyword>